<dbReference type="Pfam" id="PF08695">
    <property type="entry name" value="Coa1"/>
    <property type="match status" value="1"/>
</dbReference>
<protein>
    <recommendedName>
        <fullName evidence="6">THAP-type domain-containing protein</fullName>
    </recommendedName>
</protein>
<name>A0A8J9UPB9_9NEOP</name>
<evidence type="ECO:0000313" key="8">
    <source>
        <dbReference type="Proteomes" id="UP000838878"/>
    </source>
</evidence>
<keyword evidence="4 5" id="KW-0238">DNA-binding</keyword>
<dbReference type="GO" id="GO:0033617">
    <property type="term" value="P:mitochondrial respiratory chain complex IV assembly"/>
    <property type="evidence" value="ECO:0007669"/>
    <property type="project" value="TreeGrafter"/>
</dbReference>
<keyword evidence="8" id="KW-1185">Reference proteome</keyword>
<keyword evidence="3" id="KW-0862">Zinc</keyword>
<dbReference type="OrthoDB" id="10037790at2759"/>
<dbReference type="SUPFAM" id="SSF57716">
    <property type="entry name" value="Glucocorticoid receptor-like (DNA-binding domain)"/>
    <property type="match status" value="1"/>
</dbReference>
<accession>A0A8J9UPB9</accession>
<dbReference type="InterPro" id="IPR014807">
    <property type="entry name" value="Coa1"/>
</dbReference>
<sequence length="176" mass="20518">MSCYAVFCPSRTTKRAVKDAELLFHTFPKCPEIRDQWIKAVRRENWEPTKYSRLVQIAGWGGIVVASTGFYLQNKLVDRVRNYDYYKDALKILRRHPGAVHFLGEPIKDKKFKLSDAENNSWSQNTATFKVPVTGQKEKGIYYFTAEKTDDKWLIVKAELELKSKPDERLVIVKQK</sequence>
<gene>
    <name evidence="7" type="ORF">BINO364_LOCUS8496</name>
</gene>
<dbReference type="PANTHER" id="PTHR47148:SF1">
    <property type="entry name" value="CYTOCHROME C OXIDASE ASSEMBLY FACTOR 1 HOMOLOG"/>
    <property type="match status" value="1"/>
</dbReference>
<keyword evidence="2 5" id="KW-0863">Zinc-finger</keyword>
<evidence type="ECO:0000259" key="6">
    <source>
        <dbReference type="PROSITE" id="PS50950"/>
    </source>
</evidence>
<evidence type="ECO:0000256" key="4">
    <source>
        <dbReference type="ARBA" id="ARBA00023125"/>
    </source>
</evidence>
<reference evidence="7" key="1">
    <citation type="submission" date="2021-12" db="EMBL/GenBank/DDBJ databases">
        <authorList>
            <person name="Martin H S."/>
        </authorList>
    </citation>
    <scope>NUCLEOTIDE SEQUENCE</scope>
</reference>
<feature type="non-terminal residue" evidence="7">
    <location>
        <position position="176"/>
    </location>
</feature>
<evidence type="ECO:0000256" key="5">
    <source>
        <dbReference type="PROSITE-ProRule" id="PRU00309"/>
    </source>
</evidence>
<dbReference type="GO" id="GO:0032981">
    <property type="term" value="P:mitochondrial respiratory chain complex I assembly"/>
    <property type="evidence" value="ECO:0007669"/>
    <property type="project" value="TreeGrafter"/>
</dbReference>
<dbReference type="GO" id="GO:0005743">
    <property type="term" value="C:mitochondrial inner membrane"/>
    <property type="evidence" value="ECO:0007669"/>
    <property type="project" value="TreeGrafter"/>
</dbReference>
<evidence type="ECO:0000256" key="1">
    <source>
        <dbReference type="ARBA" id="ARBA00022723"/>
    </source>
</evidence>
<evidence type="ECO:0000256" key="2">
    <source>
        <dbReference type="ARBA" id="ARBA00022771"/>
    </source>
</evidence>
<dbReference type="PANTHER" id="PTHR47148">
    <property type="entry name" value="CYTOCHROME C OXIDASE ASSEMBLY FACTOR 1 HOMOLOG"/>
    <property type="match status" value="1"/>
</dbReference>
<evidence type="ECO:0000313" key="7">
    <source>
        <dbReference type="EMBL" id="CAH0722554.1"/>
    </source>
</evidence>
<dbReference type="InterPro" id="IPR006612">
    <property type="entry name" value="THAP_Znf"/>
</dbReference>
<organism evidence="7 8">
    <name type="scientific">Brenthis ino</name>
    <name type="common">lesser marbled fritillary</name>
    <dbReference type="NCBI Taxonomy" id="405034"/>
    <lineage>
        <taxon>Eukaryota</taxon>
        <taxon>Metazoa</taxon>
        <taxon>Ecdysozoa</taxon>
        <taxon>Arthropoda</taxon>
        <taxon>Hexapoda</taxon>
        <taxon>Insecta</taxon>
        <taxon>Pterygota</taxon>
        <taxon>Neoptera</taxon>
        <taxon>Endopterygota</taxon>
        <taxon>Lepidoptera</taxon>
        <taxon>Glossata</taxon>
        <taxon>Ditrysia</taxon>
        <taxon>Papilionoidea</taxon>
        <taxon>Nymphalidae</taxon>
        <taxon>Heliconiinae</taxon>
        <taxon>Argynnini</taxon>
        <taxon>Brenthis</taxon>
    </lineage>
</organism>
<feature type="domain" description="THAP-type" evidence="6">
    <location>
        <begin position="1"/>
        <end position="81"/>
    </location>
</feature>
<proteinExistence type="predicted"/>
<dbReference type="Proteomes" id="UP000838878">
    <property type="component" value="Chromosome 3"/>
</dbReference>
<dbReference type="GO" id="GO:0003677">
    <property type="term" value="F:DNA binding"/>
    <property type="evidence" value="ECO:0007669"/>
    <property type="project" value="UniProtKB-UniRule"/>
</dbReference>
<keyword evidence="1" id="KW-0479">Metal-binding</keyword>
<evidence type="ECO:0000256" key="3">
    <source>
        <dbReference type="ARBA" id="ARBA00022833"/>
    </source>
</evidence>
<dbReference type="AlphaFoldDB" id="A0A8J9UPB9"/>
<dbReference type="PROSITE" id="PS50950">
    <property type="entry name" value="ZF_THAP"/>
    <property type="match status" value="1"/>
</dbReference>
<dbReference type="Pfam" id="PF05485">
    <property type="entry name" value="THAP"/>
    <property type="match status" value="1"/>
</dbReference>
<dbReference type="GO" id="GO:0008270">
    <property type="term" value="F:zinc ion binding"/>
    <property type="evidence" value="ECO:0007669"/>
    <property type="project" value="UniProtKB-KW"/>
</dbReference>
<dbReference type="EMBL" id="OV170223">
    <property type="protein sequence ID" value="CAH0722554.1"/>
    <property type="molecule type" value="Genomic_DNA"/>
</dbReference>